<evidence type="ECO:0000313" key="2">
    <source>
        <dbReference type="Proteomes" id="UP001159042"/>
    </source>
</evidence>
<dbReference type="GO" id="GO:0008270">
    <property type="term" value="F:zinc ion binding"/>
    <property type="evidence" value="ECO:0007669"/>
    <property type="project" value="InterPro"/>
</dbReference>
<name>A0AAV8VW66_9CUCU</name>
<proteinExistence type="predicted"/>
<keyword evidence="2" id="KW-1185">Reference proteome</keyword>
<accession>A0AAV8VW66</accession>
<dbReference type="SUPFAM" id="SSF57756">
    <property type="entry name" value="Retrovirus zinc finger-like domains"/>
    <property type="match status" value="1"/>
</dbReference>
<dbReference type="InterPro" id="IPR036875">
    <property type="entry name" value="Znf_CCHC_sf"/>
</dbReference>
<dbReference type="GO" id="GO:0003676">
    <property type="term" value="F:nucleic acid binding"/>
    <property type="evidence" value="ECO:0007669"/>
    <property type="project" value="InterPro"/>
</dbReference>
<evidence type="ECO:0000313" key="1">
    <source>
        <dbReference type="EMBL" id="KAJ8917921.1"/>
    </source>
</evidence>
<evidence type="ECO:0008006" key="3">
    <source>
        <dbReference type="Google" id="ProtNLM"/>
    </source>
</evidence>
<dbReference type="AlphaFoldDB" id="A0AAV8VW66"/>
<sequence>MQYEKRIAQADNKSKVTWQIVGELTILSCDKTKNILPPQELSSLAQQFNHYFRDNAVQSRQGDGQQASGADYNQSGNQTVTIQLAVDKAKELVSTGRIKIGLNWCQVEEKLDVLSCYKCWGFGHRKMDCEANIDRSEACKKCSQGHKRSDCKEEADCPLCHLARHAAGGSKCPMFQRALQEERTKRGQGGRKPGYVEIQVQDWWLMCCYISPNITLPEYKRRVDKIMGNCRNRSGQTLIVGDINEKAVISE</sequence>
<comment type="caution">
    <text evidence="1">The sequence shown here is derived from an EMBL/GenBank/DDBJ whole genome shotgun (WGS) entry which is preliminary data.</text>
</comment>
<dbReference type="Proteomes" id="UP001159042">
    <property type="component" value="Unassembled WGS sequence"/>
</dbReference>
<protein>
    <recommendedName>
        <fullName evidence="3">CCHC-type domain-containing protein</fullName>
    </recommendedName>
</protein>
<reference evidence="1 2" key="1">
    <citation type="journal article" date="2023" name="Insect Mol. Biol.">
        <title>Genome sequencing provides insights into the evolution of gene families encoding plant cell wall-degrading enzymes in longhorned beetles.</title>
        <authorList>
            <person name="Shin N.R."/>
            <person name="Okamura Y."/>
            <person name="Kirsch R."/>
            <person name="Pauchet Y."/>
        </authorList>
    </citation>
    <scope>NUCLEOTIDE SEQUENCE [LARGE SCALE GENOMIC DNA]</scope>
    <source>
        <strain evidence="1">EAD_L_NR</strain>
    </source>
</reference>
<organism evidence="1 2">
    <name type="scientific">Exocentrus adspersus</name>
    <dbReference type="NCBI Taxonomy" id="1586481"/>
    <lineage>
        <taxon>Eukaryota</taxon>
        <taxon>Metazoa</taxon>
        <taxon>Ecdysozoa</taxon>
        <taxon>Arthropoda</taxon>
        <taxon>Hexapoda</taxon>
        <taxon>Insecta</taxon>
        <taxon>Pterygota</taxon>
        <taxon>Neoptera</taxon>
        <taxon>Endopterygota</taxon>
        <taxon>Coleoptera</taxon>
        <taxon>Polyphaga</taxon>
        <taxon>Cucujiformia</taxon>
        <taxon>Chrysomeloidea</taxon>
        <taxon>Cerambycidae</taxon>
        <taxon>Lamiinae</taxon>
        <taxon>Acanthocinini</taxon>
        <taxon>Exocentrus</taxon>
    </lineage>
</organism>
<dbReference type="EMBL" id="JANEYG010000029">
    <property type="protein sequence ID" value="KAJ8917921.1"/>
    <property type="molecule type" value="Genomic_DNA"/>
</dbReference>
<dbReference type="Gene3D" id="4.10.60.10">
    <property type="entry name" value="Zinc finger, CCHC-type"/>
    <property type="match status" value="1"/>
</dbReference>
<gene>
    <name evidence="1" type="ORF">NQ315_002616</name>
</gene>